<dbReference type="Gene3D" id="3.30.2130.10">
    <property type="entry name" value="VC0802-like"/>
    <property type="match status" value="1"/>
</dbReference>
<dbReference type="PANTHER" id="PTHR39199">
    <property type="entry name" value="BLR5128 PROTEIN"/>
    <property type="match status" value="1"/>
</dbReference>
<dbReference type="InterPro" id="IPR027795">
    <property type="entry name" value="CASTOR_ACT_dom"/>
</dbReference>
<evidence type="ECO:0000259" key="2">
    <source>
        <dbReference type="Pfam" id="PF13840"/>
    </source>
</evidence>
<dbReference type="AlphaFoldDB" id="A0A7X0JW76"/>
<evidence type="ECO:0000313" key="4">
    <source>
        <dbReference type="Proteomes" id="UP000528457"/>
    </source>
</evidence>
<gene>
    <name evidence="3" type="ORF">HNR48_002925</name>
</gene>
<feature type="domain" description="DUF2241" evidence="1">
    <location>
        <begin position="2"/>
        <end position="74"/>
    </location>
</feature>
<keyword evidence="4" id="KW-1185">Reference proteome</keyword>
<accession>A0A7X0JW76</accession>
<dbReference type="SUPFAM" id="SSF55021">
    <property type="entry name" value="ACT-like"/>
    <property type="match status" value="2"/>
</dbReference>
<evidence type="ECO:0000259" key="1">
    <source>
        <dbReference type="Pfam" id="PF10000"/>
    </source>
</evidence>
<protein>
    <recommendedName>
        <fullName evidence="5">Aspartate kinase</fullName>
    </recommendedName>
</protein>
<evidence type="ECO:0000313" key="3">
    <source>
        <dbReference type="EMBL" id="MBB6522640.1"/>
    </source>
</evidence>
<sequence length="137" mass="14452">MSGETQLSVLLSSMEPKLQSGRWVFATIAQEELAGVLEKIPASDIQGLYREAEGCSLILSEEQANSLNIECSEAFAAISLSIHSSLEAVGLTAAISTALAKDGISANVVAAYFHDHIYVPINKADDALACLNNLSKA</sequence>
<proteinExistence type="predicted"/>
<dbReference type="Proteomes" id="UP000528457">
    <property type="component" value="Unassembled WGS sequence"/>
</dbReference>
<reference evidence="3 4" key="1">
    <citation type="submission" date="2020-08" db="EMBL/GenBank/DDBJ databases">
        <title>Genomic Encyclopedia of Type Strains, Phase IV (KMG-IV): sequencing the most valuable type-strain genomes for metagenomic binning, comparative biology and taxonomic classification.</title>
        <authorList>
            <person name="Goeker M."/>
        </authorList>
    </citation>
    <scope>NUCLEOTIDE SEQUENCE [LARGE SCALE GENOMIC DNA]</scope>
    <source>
        <strain evidence="3 4">DSM 22368</strain>
    </source>
</reference>
<evidence type="ECO:0008006" key="5">
    <source>
        <dbReference type="Google" id="ProtNLM"/>
    </source>
</evidence>
<feature type="domain" description="CASTOR ACT" evidence="2">
    <location>
        <begin position="78"/>
        <end position="132"/>
    </location>
</feature>
<organism evidence="3 4">
    <name type="scientific">Pseudoteredinibacter isoporae</name>
    <dbReference type="NCBI Taxonomy" id="570281"/>
    <lineage>
        <taxon>Bacteria</taxon>
        <taxon>Pseudomonadati</taxon>
        <taxon>Pseudomonadota</taxon>
        <taxon>Gammaproteobacteria</taxon>
        <taxon>Cellvibrionales</taxon>
        <taxon>Cellvibrionaceae</taxon>
        <taxon>Pseudoteredinibacter</taxon>
    </lineage>
</organism>
<comment type="caution">
    <text evidence="3">The sequence shown here is derived from an EMBL/GenBank/DDBJ whole genome shotgun (WGS) entry which is preliminary data.</text>
</comment>
<dbReference type="InParanoid" id="A0A7X0JW76"/>
<dbReference type="Pfam" id="PF13840">
    <property type="entry name" value="ACT_7"/>
    <property type="match status" value="1"/>
</dbReference>
<dbReference type="Pfam" id="PF10000">
    <property type="entry name" value="ACT_3"/>
    <property type="match status" value="1"/>
</dbReference>
<dbReference type="PANTHER" id="PTHR39199:SF1">
    <property type="entry name" value="BLR5128 PROTEIN"/>
    <property type="match status" value="1"/>
</dbReference>
<dbReference type="RefSeq" id="WP_166845494.1">
    <property type="nucleotide sequence ID" value="NZ_JAAONY010000002.1"/>
</dbReference>
<dbReference type="EMBL" id="JACHHT010000002">
    <property type="protein sequence ID" value="MBB6522640.1"/>
    <property type="molecule type" value="Genomic_DNA"/>
</dbReference>
<dbReference type="InterPro" id="IPR045865">
    <property type="entry name" value="ACT-like_dom_sf"/>
</dbReference>
<dbReference type="InterPro" id="IPR018717">
    <property type="entry name" value="DUF2241"/>
</dbReference>
<name>A0A7X0JW76_9GAMM</name>